<feature type="transmembrane region" description="Helical" evidence="1">
    <location>
        <begin position="146"/>
        <end position="169"/>
    </location>
</feature>
<protein>
    <submittedName>
        <fullName evidence="2">Metal-dependent hydrolase</fullName>
    </submittedName>
</protein>
<dbReference type="AlphaFoldDB" id="A0A955J1Q8"/>
<keyword evidence="1" id="KW-0472">Membrane</keyword>
<dbReference type="Pfam" id="PF04307">
    <property type="entry name" value="YdjM"/>
    <property type="match status" value="1"/>
</dbReference>
<comment type="caution">
    <text evidence="2">The sequence shown here is derived from an EMBL/GenBank/DDBJ whole genome shotgun (WGS) entry which is preliminary data.</text>
</comment>
<gene>
    <name evidence="2" type="ORF">KC980_01270</name>
</gene>
<dbReference type="Proteomes" id="UP000740557">
    <property type="component" value="Unassembled WGS sequence"/>
</dbReference>
<feature type="transmembrane region" description="Helical" evidence="1">
    <location>
        <begin position="80"/>
        <end position="97"/>
    </location>
</feature>
<evidence type="ECO:0000313" key="2">
    <source>
        <dbReference type="EMBL" id="MCA9308118.1"/>
    </source>
</evidence>
<evidence type="ECO:0000313" key="3">
    <source>
        <dbReference type="Proteomes" id="UP000740557"/>
    </source>
</evidence>
<reference evidence="2" key="2">
    <citation type="journal article" date="2021" name="Microbiome">
        <title>Successional dynamics and alternative stable states in a saline activated sludge microbial community over 9 years.</title>
        <authorList>
            <person name="Wang Y."/>
            <person name="Ye J."/>
            <person name="Ju F."/>
            <person name="Liu L."/>
            <person name="Boyd J.A."/>
            <person name="Deng Y."/>
            <person name="Parks D.H."/>
            <person name="Jiang X."/>
            <person name="Yin X."/>
            <person name="Woodcroft B.J."/>
            <person name="Tyson G.W."/>
            <person name="Hugenholtz P."/>
            <person name="Polz M.F."/>
            <person name="Zhang T."/>
        </authorList>
    </citation>
    <scope>NUCLEOTIDE SEQUENCE</scope>
    <source>
        <strain evidence="2">HKST-UBA79</strain>
    </source>
</reference>
<sequence length="212" mass="22743">MYNLNMTGTSHLITGTALGLAFISTQHTTPMQVLGATLVCAIASLLPDIDAENSTIKVWVSGKGGTPLTDAIISKRDRNGAIGTLLYALFGGIEFVIRQLLEQLITVVSKVVPHRGPTHYFITSFVVALCITILGLIFAHSSLYGIAFFIGYTAHILGDMCTHSGVTALKPFSANTYYVLPKFLRFKTEAFSLSEGIVVTAVVGISLAIIYL</sequence>
<name>A0A955J1Q8_UNCKA</name>
<keyword evidence="1" id="KW-1133">Transmembrane helix</keyword>
<feature type="transmembrane region" description="Helical" evidence="1">
    <location>
        <begin position="118"/>
        <end position="140"/>
    </location>
</feature>
<dbReference type="PANTHER" id="PTHR35531">
    <property type="entry name" value="INNER MEMBRANE PROTEIN YBCI-RELATED"/>
    <property type="match status" value="1"/>
</dbReference>
<keyword evidence="2" id="KW-0378">Hydrolase</keyword>
<dbReference type="EMBL" id="JAGQNX010000037">
    <property type="protein sequence ID" value="MCA9308118.1"/>
    <property type="molecule type" value="Genomic_DNA"/>
</dbReference>
<dbReference type="PANTHER" id="PTHR35531:SF1">
    <property type="entry name" value="INNER MEMBRANE PROTEIN YBCI-RELATED"/>
    <property type="match status" value="1"/>
</dbReference>
<organism evidence="2 3">
    <name type="scientific">candidate division WWE3 bacterium</name>
    <dbReference type="NCBI Taxonomy" id="2053526"/>
    <lineage>
        <taxon>Bacteria</taxon>
        <taxon>Katanobacteria</taxon>
    </lineage>
</organism>
<evidence type="ECO:0000256" key="1">
    <source>
        <dbReference type="SAM" id="Phobius"/>
    </source>
</evidence>
<accession>A0A955J1Q8</accession>
<feature type="transmembrane region" description="Helical" evidence="1">
    <location>
        <begin position="190"/>
        <end position="211"/>
    </location>
</feature>
<dbReference type="InterPro" id="IPR007404">
    <property type="entry name" value="YdjM-like"/>
</dbReference>
<keyword evidence="1" id="KW-0812">Transmembrane</keyword>
<dbReference type="GO" id="GO:0016787">
    <property type="term" value="F:hydrolase activity"/>
    <property type="evidence" value="ECO:0007669"/>
    <property type="project" value="UniProtKB-KW"/>
</dbReference>
<proteinExistence type="predicted"/>
<reference evidence="2" key="1">
    <citation type="submission" date="2020-04" db="EMBL/GenBank/DDBJ databases">
        <authorList>
            <person name="Zhang T."/>
        </authorList>
    </citation>
    <scope>NUCLEOTIDE SEQUENCE</scope>
    <source>
        <strain evidence="2">HKST-UBA79</strain>
    </source>
</reference>